<accession>A0AAV1SJE4</accession>
<feature type="region of interest" description="Disordered" evidence="1">
    <location>
        <begin position="15"/>
        <end position="117"/>
    </location>
</feature>
<feature type="compositionally biased region" description="Basic residues" evidence="1">
    <location>
        <begin position="45"/>
        <end position="58"/>
    </location>
</feature>
<sequence>MKPTIYKIIAINLQNQQARSTETTRTDRSIGTKACKEVMSGRVRLPTRARQGRRPHDKRRGDRSRQERAGPSRVEAKGEQDLDKLGEPMTRAPIQTQPESKLEPTQTNEVDSATGLE</sequence>
<evidence type="ECO:0000313" key="2">
    <source>
        <dbReference type="EMBL" id="CAK7351909.1"/>
    </source>
</evidence>
<dbReference type="Proteomes" id="UP001314170">
    <property type="component" value="Unassembled WGS sequence"/>
</dbReference>
<reference evidence="2 3" key="1">
    <citation type="submission" date="2024-01" db="EMBL/GenBank/DDBJ databases">
        <authorList>
            <person name="Waweru B."/>
        </authorList>
    </citation>
    <scope>NUCLEOTIDE SEQUENCE [LARGE SCALE GENOMIC DNA]</scope>
</reference>
<dbReference type="EMBL" id="CAWUPB010001190">
    <property type="protein sequence ID" value="CAK7351909.1"/>
    <property type="molecule type" value="Genomic_DNA"/>
</dbReference>
<gene>
    <name evidence="2" type="ORF">DCAF_LOCUS24055</name>
</gene>
<feature type="compositionally biased region" description="Basic and acidic residues" evidence="1">
    <location>
        <begin position="22"/>
        <end position="36"/>
    </location>
</feature>
<organism evidence="2 3">
    <name type="scientific">Dovyalis caffra</name>
    <dbReference type="NCBI Taxonomy" id="77055"/>
    <lineage>
        <taxon>Eukaryota</taxon>
        <taxon>Viridiplantae</taxon>
        <taxon>Streptophyta</taxon>
        <taxon>Embryophyta</taxon>
        <taxon>Tracheophyta</taxon>
        <taxon>Spermatophyta</taxon>
        <taxon>Magnoliopsida</taxon>
        <taxon>eudicotyledons</taxon>
        <taxon>Gunneridae</taxon>
        <taxon>Pentapetalae</taxon>
        <taxon>rosids</taxon>
        <taxon>fabids</taxon>
        <taxon>Malpighiales</taxon>
        <taxon>Salicaceae</taxon>
        <taxon>Flacourtieae</taxon>
        <taxon>Dovyalis</taxon>
    </lineage>
</organism>
<protein>
    <submittedName>
        <fullName evidence="2">Uncharacterized protein</fullName>
    </submittedName>
</protein>
<keyword evidence="3" id="KW-1185">Reference proteome</keyword>
<feature type="compositionally biased region" description="Polar residues" evidence="1">
    <location>
        <begin position="93"/>
        <end position="111"/>
    </location>
</feature>
<comment type="caution">
    <text evidence="2">The sequence shown here is derived from an EMBL/GenBank/DDBJ whole genome shotgun (WGS) entry which is preliminary data.</text>
</comment>
<name>A0AAV1SJE4_9ROSI</name>
<dbReference type="AlphaFoldDB" id="A0AAV1SJE4"/>
<proteinExistence type="predicted"/>
<evidence type="ECO:0000313" key="3">
    <source>
        <dbReference type="Proteomes" id="UP001314170"/>
    </source>
</evidence>
<evidence type="ECO:0000256" key="1">
    <source>
        <dbReference type="SAM" id="MobiDB-lite"/>
    </source>
</evidence>
<feature type="compositionally biased region" description="Basic and acidic residues" evidence="1">
    <location>
        <begin position="59"/>
        <end position="86"/>
    </location>
</feature>